<dbReference type="AlphaFoldDB" id="A0A0F9FX66"/>
<evidence type="ECO:0000256" key="4">
    <source>
        <dbReference type="ARBA" id="ARBA00023134"/>
    </source>
</evidence>
<dbReference type="InterPro" id="IPR051161">
    <property type="entry name" value="Mannose-6P_isomerase_type2"/>
</dbReference>
<dbReference type="GO" id="GO:0005525">
    <property type="term" value="F:GTP binding"/>
    <property type="evidence" value="ECO:0007669"/>
    <property type="project" value="UniProtKB-KW"/>
</dbReference>
<dbReference type="SUPFAM" id="SSF159283">
    <property type="entry name" value="Guanosine diphospho-D-mannose pyrophosphorylase/mannose-6-phosphate isomerase linker domain"/>
    <property type="match status" value="1"/>
</dbReference>
<proteinExistence type="predicted"/>
<dbReference type="InterPro" id="IPR054566">
    <property type="entry name" value="ManC/GMP-like_b-helix"/>
</dbReference>
<evidence type="ECO:0000256" key="1">
    <source>
        <dbReference type="ARBA" id="ARBA00022679"/>
    </source>
</evidence>
<dbReference type="CDD" id="cd02509">
    <property type="entry name" value="GDP-M1P_Guanylyltransferase"/>
    <property type="match status" value="1"/>
</dbReference>
<keyword evidence="3" id="KW-0547">Nucleotide-binding</keyword>
<dbReference type="InterPro" id="IPR049577">
    <property type="entry name" value="GMPP_N"/>
</dbReference>
<dbReference type="Pfam" id="PF22640">
    <property type="entry name" value="ManC_GMP_beta-helix"/>
    <property type="match status" value="1"/>
</dbReference>
<dbReference type="GO" id="GO:0009298">
    <property type="term" value="P:GDP-mannose biosynthetic process"/>
    <property type="evidence" value="ECO:0007669"/>
    <property type="project" value="TreeGrafter"/>
</dbReference>
<keyword evidence="2" id="KW-0548">Nucleotidyltransferase</keyword>
<dbReference type="GO" id="GO:0000271">
    <property type="term" value="P:polysaccharide biosynthetic process"/>
    <property type="evidence" value="ECO:0007669"/>
    <property type="project" value="InterPro"/>
</dbReference>
<dbReference type="NCBIfam" id="TIGR01479">
    <property type="entry name" value="GMP_PMI"/>
    <property type="match status" value="1"/>
</dbReference>
<evidence type="ECO:0000313" key="7">
    <source>
        <dbReference type="EMBL" id="KKL61955.1"/>
    </source>
</evidence>
<keyword evidence="4" id="KW-0342">GTP-binding</keyword>
<accession>A0A0F9FX66</accession>
<evidence type="ECO:0000256" key="3">
    <source>
        <dbReference type="ARBA" id="ARBA00022741"/>
    </source>
</evidence>
<protein>
    <submittedName>
        <fullName evidence="7">Uncharacterized protein</fullName>
    </submittedName>
</protein>
<dbReference type="Pfam" id="PF00483">
    <property type="entry name" value="NTP_transferase"/>
    <property type="match status" value="1"/>
</dbReference>
<dbReference type="InterPro" id="IPR006375">
    <property type="entry name" value="Man1P_GuaTrfase/Man6P_Isoase"/>
</dbReference>
<evidence type="ECO:0000256" key="2">
    <source>
        <dbReference type="ARBA" id="ARBA00022695"/>
    </source>
</evidence>
<dbReference type="PANTHER" id="PTHR46390:SF1">
    <property type="entry name" value="MANNOSE-1-PHOSPHATE GUANYLYLTRANSFERASE"/>
    <property type="match status" value="1"/>
</dbReference>
<dbReference type="EMBL" id="LAZR01028648">
    <property type="protein sequence ID" value="KKL61955.1"/>
    <property type="molecule type" value="Genomic_DNA"/>
</dbReference>
<dbReference type="SUPFAM" id="SSF53448">
    <property type="entry name" value="Nucleotide-diphospho-sugar transferases"/>
    <property type="match status" value="1"/>
</dbReference>
<dbReference type="InterPro" id="IPR005835">
    <property type="entry name" value="NTP_transferase_dom"/>
</dbReference>
<dbReference type="Gene3D" id="3.90.550.10">
    <property type="entry name" value="Spore Coat Polysaccharide Biosynthesis Protein SpsA, Chain A"/>
    <property type="match status" value="1"/>
</dbReference>
<dbReference type="GO" id="GO:0004475">
    <property type="term" value="F:mannose-1-phosphate guanylyltransferase (GTP) activity"/>
    <property type="evidence" value="ECO:0007669"/>
    <property type="project" value="InterPro"/>
</dbReference>
<evidence type="ECO:0000259" key="6">
    <source>
        <dbReference type="Pfam" id="PF22640"/>
    </source>
</evidence>
<name>A0A0F9FX66_9ZZZZ</name>
<keyword evidence="1" id="KW-0808">Transferase</keyword>
<organism evidence="7">
    <name type="scientific">marine sediment metagenome</name>
    <dbReference type="NCBI Taxonomy" id="412755"/>
    <lineage>
        <taxon>unclassified sequences</taxon>
        <taxon>metagenomes</taxon>
        <taxon>ecological metagenomes</taxon>
    </lineage>
</organism>
<gene>
    <name evidence="7" type="ORF">LCGC14_2190080</name>
</gene>
<feature type="non-terminal residue" evidence="7">
    <location>
        <position position="347"/>
    </location>
</feature>
<dbReference type="PANTHER" id="PTHR46390">
    <property type="entry name" value="MANNOSE-1-PHOSPHATE GUANYLYLTRANSFERASE"/>
    <property type="match status" value="1"/>
</dbReference>
<feature type="domain" description="Nucleotidyl transferase" evidence="5">
    <location>
        <begin position="8"/>
        <end position="288"/>
    </location>
</feature>
<reference evidence="7" key="1">
    <citation type="journal article" date="2015" name="Nature">
        <title>Complex archaea that bridge the gap between prokaryotes and eukaryotes.</title>
        <authorList>
            <person name="Spang A."/>
            <person name="Saw J.H."/>
            <person name="Jorgensen S.L."/>
            <person name="Zaremba-Niedzwiedzka K."/>
            <person name="Martijn J."/>
            <person name="Lind A.E."/>
            <person name="van Eijk R."/>
            <person name="Schleper C."/>
            <person name="Guy L."/>
            <person name="Ettema T.J."/>
        </authorList>
    </citation>
    <scope>NUCLEOTIDE SEQUENCE</scope>
</reference>
<sequence>MAIKNLYAVIMAGGKGTRFWPLSREMFPKQYLKIIGDKTLIQETILRVKETVAPERIHVITTSAQKVIVDWQVAEVLGSANTVFEPRGRNTAPAIAYMAFKLHKLDPGAVLLILPSDHHISDRESFRACVEKAARAADSKKGGAIVTFGITPTRPETGYGYIKAGAEMGGGIYEVERFVEKPDRATAEGYLKEGGYYWNSGMFVFKASTMIEELERHMPATFKAFRDISDALNTDAEEEAVRGAYEHVDEESIDYGIMERSLKVSMVIAEFPWSDIGSWNALDEVMDRDPDGNVIEGNVVSIDCHDSIFFTGEKLVAGIGLEGMVVVDTADATLIARKDKVQQVKDM</sequence>
<dbReference type="FunFam" id="3.90.550.10:FF:000046">
    <property type="entry name" value="Mannose-1-phosphate guanylyltransferase (GDP)"/>
    <property type="match status" value="1"/>
</dbReference>
<feature type="domain" description="MannoseP isomerase/GMP-like beta-helix" evidence="6">
    <location>
        <begin position="297"/>
        <end position="347"/>
    </location>
</feature>
<evidence type="ECO:0000259" key="5">
    <source>
        <dbReference type="Pfam" id="PF00483"/>
    </source>
</evidence>
<dbReference type="InterPro" id="IPR029044">
    <property type="entry name" value="Nucleotide-diphossugar_trans"/>
</dbReference>
<comment type="caution">
    <text evidence="7">The sequence shown here is derived from an EMBL/GenBank/DDBJ whole genome shotgun (WGS) entry which is preliminary data.</text>
</comment>